<dbReference type="EMBL" id="BASE01000008">
    <property type="protein sequence ID" value="GAM12137.1"/>
    <property type="molecule type" value="Genomic_DNA"/>
</dbReference>
<keyword evidence="1" id="KW-1133">Transmembrane helix</keyword>
<sequence length="251" mass="28987">MNIQSELNTYNRALQKVEYDLEWSQEQADLVRRKLERQIYKEKVKSRAFKIFGYLSTISITFSLLFLLVIQLGNEDSFVSGMLSKEEKLYTMEVIDGKERPVLTEKGMEYVVYPMDAHKEINTISGEPFLGVSVGKIGSKEQIYTQAIYPTSEGRFISVHYSKNETGSVEEMSRYFLPEYPLYGTKVTEINVSGQRAFLHEPTTEYGSAALYIVTKNYVYYMTNQGLLNKKQGDSEELVRLANLFNFEVER</sequence>
<evidence type="ECO:0008006" key="4">
    <source>
        <dbReference type="Google" id="ProtNLM"/>
    </source>
</evidence>
<gene>
    <name evidence="2" type="ORF">SAMD00020551_0266</name>
</gene>
<dbReference type="Proteomes" id="UP000031014">
    <property type="component" value="Unassembled WGS sequence"/>
</dbReference>
<feature type="transmembrane region" description="Helical" evidence="1">
    <location>
        <begin position="51"/>
        <end position="73"/>
    </location>
</feature>
<comment type="caution">
    <text evidence="2">The sequence shown here is derived from an EMBL/GenBank/DDBJ whole genome shotgun (WGS) entry which is preliminary data.</text>
</comment>
<dbReference type="AlphaFoldDB" id="A0A0A8WZF0"/>
<protein>
    <recommendedName>
        <fullName evidence="4">DUF4367 domain-containing protein</fullName>
    </recommendedName>
</protein>
<reference evidence="2 3" key="1">
    <citation type="submission" date="2013-06" db="EMBL/GenBank/DDBJ databases">
        <title>Whole genome shotgun sequence of Bacillus selenatarsenatis SF-1.</title>
        <authorList>
            <person name="Kuroda M."/>
            <person name="Sei K."/>
            <person name="Yamashita M."/>
            <person name="Ike M."/>
        </authorList>
    </citation>
    <scope>NUCLEOTIDE SEQUENCE [LARGE SCALE GENOMIC DNA]</scope>
    <source>
        <strain evidence="2 3">SF-1</strain>
    </source>
</reference>
<accession>A0A0A8WZF0</accession>
<proteinExistence type="predicted"/>
<keyword evidence="1" id="KW-0812">Transmembrane</keyword>
<evidence type="ECO:0000256" key="1">
    <source>
        <dbReference type="SAM" id="Phobius"/>
    </source>
</evidence>
<dbReference type="STRING" id="1321606.SAMD00020551_0266"/>
<organism evidence="2 3">
    <name type="scientific">Mesobacillus selenatarsenatis (strain DSM 18680 / JCM 14380 / FERM P-15431 / SF-1)</name>
    <dbReference type="NCBI Taxonomy" id="1321606"/>
    <lineage>
        <taxon>Bacteria</taxon>
        <taxon>Bacillati</taxon>
        <taxon>Bacillota</taxon>
        <taxon>Bacilli</taxon>
        <taxon>Bacillales</taxon>
        <taxon>Bacillaceae</taxon>
        <taxon>Mesobacillus</taxon>
    </lineage>
</organism>
<name>A0A0A8WZF0_MESS1</name>
<evidence type="ECO:0000313" key="2">
    <source>
        <dbReference type="EMBL" id="GAM12137.1"/>
    </source>
</evidence>
<keyword evidence="1" id="KW-0472">Membrane</keyword>
<keyword evidence="3" id="KW-1185">Reference proteome</keyword>
<evidence type="ECO:0000313" key="3">
    <source>
        <dbReference type="Proteomes" id="UP000031014"/>
    </source>
</evidence>